<reference evidence="1" key="1">
    <citation type="submission" date="2018-02" db="EMBL/GenBank/DDBJ databases">
        <title>Rhizophora mucronata_Transcriptome.</title>
        <authorList>
            <person name="Meera S.P."/>
            <person name="Sreeshan A."/>
            <person name="Augustine A."/>
        </authorList>
    </citation>
    <scope>NUCLEOTIDE SEQUENCE</scope>
    <source>
        <tissue evidence="1">Leaf</tissue>
    </source>
</reference>
<dbReference type="AlphaFoldDB" id="A0A2P2MYL2"/>
<protein>
    <submittedName>
        <fullName evidence="1">Uncharacterized protein</fullName>
    </submittedName>
</protein>
<evidence type="ECO:0000313" key="1">
    <source>
        <dbReference type="EMBL" id="MBX35289.1"/>
    </source>
</evidence>
<proteinExistence type="predicted"/>
<name>A0A2P2MYL2_RHIMU</name>
<accession>A0A2P2MYL2</accession>
<sequence>MLIDICNCWNYQSQVIQEKQFRFMEDDCIPKARIHGHRRPGMRERWPCDRQRWSWDCVPWKNAKWGRNCGEKTTWFRHQQP</sequence>
<organism evidence="1">
    <name type="scientific">Rhizophora mucronata</name>
    <name type="common">Asiatic mangrove</name>
    <dbReference type="NCBI Taxonomy" id="61149"/>
    <lineage>
        <taxon>Eukaryota</taxon>
        <taxon>Viridiplantae</taxon>
        <taxon>Streptophyta</taxon>
        <taxon>Embryophyta</taxon>
        <taxon>Tracheophyta</taxon>
        <taxon>Spermatophyta</taxon>
        <taxon>Magnoliopsida</taxon>
        <taxon>eudicotyledons</taxon>
        <taxon>Gunneridae</taxon>
        <taxon>Pentapetalae</taxon>
        <taxon>rosids</taxon>
        <taxon>fabids</taxon>
        <taxon>Malpighiales</taxon>
        <taxon>Rhizophoraceae</taxon>
        <taxon>Rhizophora</taxon>
    </lineage>
</organism>
<dbReference type="EMBL" id="GGEC01054805">
    <property type="protein sequence ID" value="MBX35289.1"/>
    <property type="molecule type" value="Transcribed_RNA"/>
</dbReference>